<keyword evidence="2" id="KW-0236">DNA replication inhibitor</keyword>
<dbReference type="GO" id="GO:0003677">
    <property type="term" value="F:DNA binding"/>
    <property type="evidence" value="ECO:0007669"/>
    <property type="project" value="TreeGrafter"/>
</dbReference>
<evidence type="ECO:0000256" key="2">
    <source>
        <dbReference type="ARBA" id="ARBA00022880"/>
    </source>
</evidence>
<comment type="subcellular location">
    <subcellularLocation>
        <location evidence="1">Nucleus</location>
    </subcellularLocation>
</comment>
<evidence type="ECO:0000256" key="1">
    <source>
        <dbReference type="ARBA" id="ARBA00004123"/>
    </source>
</evidence>
<dbReference type="PANTHER" id="PTHR22940">
    <property type="entry name" value="TIMEOUT/TIMELESS-2"/>
    <property type="match status" value="1"/>
</dbReference>
<feature type="compositionally biased region" description="Basic and acidic residues" evidence="5">
    <location>
        <begin position="579"/>
        <end position="590"/>
    </location>
</feature>
<feature type="region of interest" description="Disordered" evidence="5">
    <location>
        <begin position="992"/>
        <end position="1012"/>
    </location>
</feature>
<feature type="compositionally biased region" description="Acidic residues" evidence="5">
    <location>
        <begin position="1107"/>
        <end position="1118"/>
    </location>
</feature>
<feature type="region of interest" description="Disordered" evidence="5">
    <location>
        <begin position="579"/>
        <end position="627"/>
    </location>
</feature>
<gene>
    <name evidence="7" type="primary">TOF1</name>
    <name evidence="7" type="ORF">BG011_003405</name>
</gene>
<dbReference type="OrthoDB" id="310853at2759"/>
<dbReference type="Proteomes" id="UP000726737">
    <property type="component" value="Unassembled WGS sequence"/>
</dbReference>
<dbReference type="AlphaFoldDB" id="A0A9P6U407"/>
<proteinExistence type="predicted"/>
<organism evidence="7 8">
    <name type="scientific">Mortierella polycephala</name>
    <dbReference type="NCBI Taxonomy" id="41804"/>
    <lineage>
        <taxon>Eukaryota</taxon>
        <taxon>Fungi</taxon>
        <taxon>Fungi incertae sedis</taxon>
        <taxon>Mucoromycota</taxon>
        <taxon>Mortierellomycotina</taxon>
        <taxon>Mortierellomycetes</taxon>
        <taxon>Mortierellales</taxon>
        <taxon>Mortierellaceae</taxon>
        <taxon>Mortierella</taxon>
    </lineage>
</organism>
<feature type="domain" description="Timeless N-terminal" evidence="6">
    <location>
        <begin position="32"/>
        <end position="301"/>
    </location>
</feature>
<dbReference type="InterPro" id="IPR006906">
    <property type="entry name" value="Timeless_N"/>
</dbReference>
<comment type="caution">
    <text evidence="7">The sequence shown here is derived from an EMBL/GenBank/DDBJ whole genome shotgun (WGS) entry which is preliminary data.</text>
</comment>
<dbReference type="EMBL" id="JAAAJA010000226">
    <property type="protein sequence ID" value="KAG0258250.1"/>
    <property type="molecule type" value="Genomic_DNA"/>
</dbReference>
<evidence type="ECO:0000256" key="3">
    <source>
        <dbReference type="ARBA" id="ARBA00023242"/>
    </source>
</evidence>
<reference evidence="7" key="1">
    <citation type="journal article" date="2020" name="Fungal Divers.">
        <title>Resolving the Mortierellaceae phylogeny through synthesis of multi-gene phylogenetics and phylogenomics.</title>
        <authorList>
            <person name="Vandepol N."/>
            <person name="Liber J."/>
            <person name="Desiro A."/>
            <person name="Na H."/>
            <person name="Kennedy M."/>
            <person name="Barry K."/>
            <person name="Grigoriev I.V."/>
            <person name="Miller A.N."/>
            <person name="O'Donnell K."/>
            <person name="Stajich J.E."/>
            <person name="Bonito G."/>
        </authorList>
    </citation>
    <scope>NUCLEOTIDE SEQUENCE</scope>
    <source>
        <strain evidence="7">KOD948</strain>
    </source>
</reference>
<evidence type="ECO:0000256" key="4">
    <source>
        <dbReference type="ARBA" id="ARBA00023306"/>
    </source>
</evidence>
<evidence type="ECO:0000259" key="6">
    <source>
        <dbReference type="Pfam" id="PF04821"/>
    </source>
</evidence>
<feature type="compositionally biased region" description="Polar residues" evidence="5">
    <location>
        <begin position="1080"/>
        <end position="1100"/>
    </location>
</feature>
<keyword evidence="4" id="KW-0131">Cell cycle</keyword>
<accession>A0A9P6U407</accession>
<dbReference type="PANTHER" id="PTHR22940:SF4">
    <property type="entry name" value="PROTEIN TIMELESS HOMOLOG"/>
    <property type="match status" value="1"/>
</dbReference>
<dbReference type="GO" id="GO:0043111">
    <property type="term" value="P:replication fork arrest"/>
    <property type="evidence" value="ECO:0007669"/>
    <property type="project" value="TreeGrafter"/>
</dbReference>
<keyword evidence="3" id="KW-0539">Nucleus</keyword>
<evidence type="ECO:0000313" key="7">
    <source>
        <dbReference type="EMBL" id="KAG0258250.1"/>
    </source>
</evidence>
<evidence type="ECO:0000313" key="8">
    <source>
        <dbReference type="Proteomes" id="UP000726737"/>
    </source>
</evidence>
<dbReference type="InterPro" id="IPR044998">
    <property type="entry name" value="Timeless"/>
</dbReference>
<keyword evidence="8" id="KW-1185">Reference proteome</keyword>
<dbReference type="GO" id="GO:0000076">
    <property type="term" value="P:DNA replication checkpoint signaling"/>
    <property type="evidence" value="ECO:0007669"/>
    <property type="project" value="TreeGrafter"/>
</dbReference>
<sequence>MDPDTESLLVSTCLAIGGFEDRSENVEDTTQVYVMGDECLECLKDIKKFIKYYDEPGDNVVLTFLGRMGILEKDLIPIMLLNTPADNSTKERLVLACIELMVPMTWIIDYKALQEMASNEEDDSLVGNLHQRTETLRAYKKGFLQPGVLTAVFGVLMKPLRVEYRMRTTRDQAIIRLGLSLFRNLVAIQDSESSITGTMDQFISSIMQEELLERFQQENIMALLVALASSAKDPQLAEWNAITLEIFYYVFTGVDADDLIPAITGGVKNPQLQDLLNKEEQERKSQSTAGRKRHDRFGTTGEVRLEDGTRIVLHQKGALFSSFETQMDTFKKAKAKPKRKKEKDEYRKNITKSGSTMLRNLAMTLLESCFNPLFGSLRQDVEMEREKIKEHHRGQYHYLMAFLLQFQRQYAEYLTKQHNEHKKTAHARQLQNLESEYQKNMLQCDFDLVATAIEVPCVFQTIQFIRRKMEEKDKDKRWDEIRRAMDCIQEMLMTLYAMTKSPKEEYRDASDYVQNNLYYEDATLELFLDLVKTYKTQSAKYLNTLVPMIHILLKTLESYSKSKSFMAVLKKRAIGERKDAEKKKTEEVAEKANGQQGGVVADGENQDPQSEDGAVVTEGQSQVQEQEDEAYDDHITYTLKEHTFAFKEYERRFANERVVQTYCAFLESFEDLDETQLHWIASMFYRIAVHCGNKAVFYKLSVMNLFHRIMDRGKENTKQDMIPFVVYVMHEYAKLFDKYRLLMQEVIFPKTSKVCLEINVGRDEAEKEQRAMTERKEKRLMATELQVDPNRPESEQIKIAVMALIDEDKEDLILKDAVAKRQLMTFRSERELQENPDLMYSIENVEDIVIVANTPARQKAIRVEPRFRLLFKLIKFTKEEVDDIQYKIPKDLPTDTIAEYQEMIEAVLAEAPESNQAYDFAALIQKIKKTKPPSGNSRRRAGVNGEEGIEKEMPVYHSAEYVIDSGEEDEEYFEAEKHLRERKNIDFAQAEARHRKMEEENARAKSKKHKALLMRKIGKGKDVSLTDDVDDDGIAIESEDRQPLPKVVSDMDSDSDVEGNSFQRPPPKSTGDVESDSDNQRNSRATSSRSVPVSQQQYQGRQVLLSDDSDGDEQEDQEATQPLSLTQRLARMTTNKRRIILDDSDDDEAVQSDNGGQGSDDRPQKKKFAFEE</sequence>
<dbReference type="Pfam" id="PF04821">
    <property type="entry name" value="TIMELESS"/>
    <property type="match status" value="1"/>
</dbReference>
<feature type="region of interest" description="Disordered" evidence="5">
    <location>
        <begin position="279"/>
        <end position="300"/>
    </location>
</feature>
<evidence type="ECO:0000256" key="5">
    <source>
        <dbReference type="SAM" id="MobiDB-lite"/>
    </source>
</evidence>
<feature type="region of interest" description="Disordered" evidence="5">
    <location>
        <begin position="1034"/>
        <end position="1172"/>
    </location>
</feature>
<feature type="compositionally biased region" description="Basic and acidic residues" evidence="5">
    <location>
        <begin position="1159"/>
        <end position="1172"/>
    </location>
</feature>
<dbReference type="GO" id="GO:0006281">
    <property type="term" value="P:DNA repair"/>
    <property type="evidence" value="ECO:0007669"/>
    <property type="project" value="TreeGrafter"/>
</dbReference>
<dbReference type="GO" id="GO:0031298">
    <property type="term" value="C:replication fork protection complex"/>
    <property type="evidence" value="ECO:0007669"/>
    <property type="project" value="TreeGrafter"/>
</dbReference>
<protein>
    <submittedName>
        <fullName evidence="7">Topoisomerase 1-associated factor 1</fullName>
    </submittedName>
</protein>
<name>A0A9P6U407_9FUNG</name>